<feature type="compositionally biased region" description="Pro residues" evidence="1">
    <location>
        <begin position="665"/>
        <end position="680"/>
    </location>
</feature>
<name>A0A6A6SD11_9PLEO</name>
<feature type="compositionally biased region" description="Low complexity" evidence="1">
    <location>
        <begin position="1395"/>
        <end position="1417"/>
    </location>
</feature>
<dbReference type="Gene3D" id="1.20.900.10">
    <property type="entry name" value="Dbl homology (DH) domain"/>
    <property type="match status" value="1"/>
</dbReference>
<dbReference type="OrthoDB" id="10256089at2759"/>
<dbReference type="GO" id="GO:0032955">
    <property type="term" value="P:regulation of division septum assembly"/>
    <property type="evidence" value="ECO:0007669"/>
    <property type="project" value="TreeGrafter"/>
</dbReference>
<dbReference type="PANTHER" id="PTHR22834">
    <property type="entry name" value="NUCLEAR FUSION PROTEIN FUS2"/>
    <property type="match status" value="1"/>
</dbReference>
<feature type="compositionally biased region" description="Basic and acidic residues" evidence="1">
    <location>
        <begin position="33"/>
        <end position="42"/>
    </location>
</feature>
<dbReference type="InterPro" id="IPR027267">
    <property type="entry name" value="AH/BAR_dom_sf"/>
</dbReference>
<evidence type="ECO:0000313" key="3">
    <source>
        <dbReference type="EMBL" id="KAF2644288.1"/>
    </source>
</evidence>
<dbReference type="SUPFAM" id="SSF48065">
    <property type="entry name" value="DBL homology domain (DH-domain)"/>
    <property type="match status" value="1"/>
</dbReference>
<evidence type="ECO:0000256" key="1">
    <source>
        <dbReference type="SAM" id="MobiDB-lite"/>
    </source>
</evidence>
<gene>
    <name evidence="3" type="ORF">P280DRAFT_515249</name>
</gene>
<dbReference type="GO" id="GO:0005085">
    <property type="term" value="F:guanyl-nucleotide exchange factor activity"/>
    <property type="evidence" value="ECO:0007669"/>
    <property type="project" value="InterPro"/>
</dbReference>
<dbReference type="Proteomes" id="UP000799753">
    <property type="component" value="Unassembled WGS sequence"/>
</dbReference>
<feature type="compositionally biased region" description="Polar residues" evidence="1">
    <location>
        <begin position="390"/>
        <end position="407"/>
    </location>
</feature>
<sequence>MADSVQNFAYHPNVASWVQSTALAQLDGASDEVAERSPDDLYKSTPTPTPTPTHTHTRTTEPPANMASTRQRQRTPNGAARSTAKPSVRSVSGSVTSTTSTPRSTPQVPVDRPTVRSLAQKFNQPTSADSSPLSSRSRTVRAEPPSYSGYKSNHLKVRERSQPAPSSPAQTRRSNGIRSSLQSAHASPARTRVTSPARDQGGRQPFFGEVVGEHNTSTPGFGIPSFEDVPQRVSAASAPPETLTIKLVAEEDMQVPQDADGNRSHRRSPPSRIPVSTRRLSASSGSSTSTRSSKFNGARPVQYNRSSPPEGSRIARRPVRSSIPAVQPIHPAPSYRGYRERGKAPAEANGGPSVSAVITAPPPPTSPRLRNSRERQMLQEAPGTVPRPTDGQNTQDSTTPYQPQSDATPVDSKLSVKLVDASPKHTDFDVPSSPLPEFTVNGENLDVQPLDLQQPAHQPSLTLTTDCLQVPPAGQPSSSVTSFDFDESPVLGMPGSFMLTPPLAQQTPPTNPQQFEAERPQSPLPSPELLQARTFQPPNHKRISRIISIGEMERHNPELGSQESIPIMLGCQTDGPADDRPWEVTPKGNKTPSFGDEEPEDPFGGGTAIIFPTESKRYSRSSHNSAGSATTTIWEGQSHADSSSGFSSREHERGVGVAVPQQATPMPPRPPYSPPPPPTPAMNNALNTASRHLSSIMAQRERSFDLTPVGQRVDPDLQESEGSRPESAAETTEPEKPVNPLDEETRQVQKRYRIIEELTKTEHTFCVDMMVAHQIFMNTAKEVLNEKEIRLLFGNCKDVEAFSHGLWKELKNAIRPIVNQTPPTPNSMDTYDEFLCCTPANDRLVNIGEIMLKATIKMERVYTTYYLNHSDASDFIKANSENGALLGWVMACFNHCPNLTSAWDLDSLLVKPCQRMLKYPLLLDELVAKTSPDHPDLPRLKEANQAIKNIATRIQDAKARQQTLRAATSEGKKKEKKKGVFGKNIVRALQTKDRSKSIADAASAFEDKEYNSITQKFGGHFFQIQIVIRDYEHYLDQITDQTMHLNNTMMSFITVAEAGPSANAEMESTWRQWAHAHLELQSKALDEHKRNVRDRVMKPISHVWDQWAGPQKLMEQRKKLLFPYAKYKQSIERKDRVGSQLEENAKDFMTINDSLKVELPKLYDLTKKMIRLTEVLFLSLTKDWYKTCSKKILPLLDHEPEHTTSITYDFKTYIERFKSDWGIMEERARGFAIINHDLLNKIATFATPNTAMYSADDSSSRKSTSRRTESISSELSTVDRTRSSEYSAAEQRNRNSGGYASARSSNIRSVDPTRPSPPTSHAYPSQTPAQPSSHNPRAYSQSGSENTVVHRGGRPSSSTGRPPPPSWPLGFDGACDDYTQPALVGPSFLNPTPPSISSFASPASSSTTPGGSSRASGVFSSALPLPSDNSPPAAELPPTPGDPEDVEVLFLAASLFEFNIAHDRREGGIPYLVYVPGEIFDVIGMKGELWLARNQDDGNKTVGWIWEKHFARILPEEA</sequence>
<organism evidence="3 4">
    <name type="scientific">Massarina eburnea CBS 473.64</name>
    <dbReference type="NCBI Taxonomy" id="1395130"/>
    <lineage>
        <taxon>Eukaryota</taxon>
        <taxon>Fungi</taxon>
        <taxon>Dikarya</taxon>
        <taxon>Ascomycota</taxon>
        <taxon>Pezizomycotina</taxon>
        <taxon>Dothideomycetes</taxon>
        <taxon>Pleosporomycetidae</taxon>
        <taxon>Pleosporales</taxon>
        <taxon>Massarineae</taxon>
        <taxon>Massarinaceae</taxon>
        <taxon>Massarina</taxon>
    </lineage>
</organism>
<dbReference type="InterPro" id="IPR000219">
    <property type="entry name" value="DH_dom"/>
</dbReference>
<dbReference type="GO" id="GO:0031991">
    <property type="term" value="P:regulation of actomyosin contractile ring contraction"/>
    <property type="evidence" value="ECO:0007669"/>
    <property type="project" value="TreeGrafter"/>
</dbReference>
<evidence type="ECO:0000313" key="4">
    <source>
        <dbReference type="Proteomes" id="UP000799753"/>
    </source>
</evidence>
<feature type="compositionally biased region" description="Low complexity" evidence="1">
    <location>
        <begin position="127"/>
        <end position="137"/>
    </location>
</feature>
<accession>A0A6A6SD11</accession>
<feature type="region of interest" description="Disordered" evidence="1">
    <location>
        <begin position="583"/>
        <end position="685"/>
    </location>
</feature>
<feature type="region of interest" description="Disordered" evidence="1">
    <location>
        <begin position="1252"/>
        <end position="1374"/>
    </location>
</feature>
<dbReference type="Gene3D" id="1.20.1270.60">
    <property type="entry name" value="Arfaptin homology (AH) domain/BAR domain"/>
    <property type="match status" value="1"/>
</dbReference>
<protein>
    <recommendedName>
        <fullName evidence="2">DH domain-containing protein</fullName>
    </recommendedName>
</protein>
<feature type="region of interest" description="Disordered" evidence="1">
    <location>
        <begin position="702"/>
        <end position="745"/>
    </location>
</feature>
<dbReference type="SUPFAM" id="SSF103657">
    <property type="entry name" value="BAR/IMD domain-like"/>
    <property type="match status" value="1"/>
</dbReference>
<dbReference type="PROSITE" id="PS50010">
    <property type="entry name" value="DH_2"/>
    <property type="match status" value="1"/>
</dbReference>
<dbReference type="InterPro" id="IPR035899">
    <property type="entry name" value="DBL_dom_sf"/>
</dbReference>
<feature type="domain" description="DH" evidence="2">
    <location>
        <begin position="750"/>
        <end position="957"/>
    </location>
</feature>
<dbReference type="EMBL" id="MU006779">
    <property type="protein sequence ID" value="KAF2644288.1"/>
    <property type="molecule type" value="Genomic_DNA"/>
</dbReference>
<dbReference type="Pfam" id="PF00621">
    <property type="entry name" value="RhoGEF"/>
    <property type="match status" value="1"/>
</dbReference>
<feature type="compositionally biased region" description="Low complexity" evidence="1">
    <location>
        <begin position="273"/>
        <end position="293"/>
    </location>
</feature>
<feature type="compositionally biased region" description="Low complexity" evidence="1">
    <location>
        <begin position="503"/>
        <end position="514"/>
    </location>
</feature>
<evidence type="ECO:0000259" key="2">
    <source>
        <dbReference type="PROSITE" id="PS50010"/>
    </source>
</evidence>
<feature type="compositionally biased region" description="Polar residues" evidence="1">
    <location>
        <begin position="1322"/>
        <end position="1347"/>
    </location>
</feature>
<feature type="region of interest" description="Disordered" evidence="1">
    <location>
        <begin position="27"/>
        <end position="413"/>
    </location>
</feature>
<feature type="compositionally biased region" description="Polar residues" evidence="1">
    <location>
        <begin position="1294"/>
        <end position="1308"/>
    </location>
</feature>
<dbReference type="GO" id="GO:0005737">
    <property type="term" value="C:cytoplasm"/>
    <property type="evidence" value="ECO:0007669"/>
    <property type="project" value="TreeGrafter"/>
</dbReference>
<reference evidence="3" key="1">
    <citation type="journal article" date="2020" name="Stud. Mycol.">
        <title>101 Dothideomycetes genomes: a test case for predicting lifestyles and emergence of pathogens.</title>
        <authorList>
            <person name="Haridas S."/>
            <person name="Albert R."/>
            <person name="Binder M."/>
            <person name="Bloem J."/>
            <person name="Labutti K."/>
            <person name="Salamov A."/>
            <person name="Andreopoulos B."/>
            <person name="Baker S."/>
            <person name="Barry K."/>
            <person name="Bills G."/>
            <person name="Bluhm B."/>
            <person name="Cannon C."/>
            <person name="Castanera R."/>
            <person name="Culley D."/>
            <person name="Daum C."/>
            <person name="Ezra D."/>
            <person name="Gonzalez J."/>
            <person name="Henrissat B."/>
            <person name="Kuo A."/>
            <person name="Liang C."/>
            <person name="Lipzen A."/>
            <person name="Lutzoni F."/>
            <person name="Magnuson J."/>
            <person name="Mondo S."/>
            <person name="Nolan M."/>
            <person name="Ohm R."/>
            <person name="Pangilinan J."/>
            <person name="Park H.-J."/>
            <person name="Ramirez L."/>
            <person name="Alfaro M."/>
            <person name="Sun H."/>
            <person name="Tritt A."/>
            <person name="Yoshinaga Y."/>
            <person name="Zwiers L.-H."/>
            <person name="Turgeon B."/>
            <person name="Goodwin S."/>
            <person name="Spatafora J."/>
            <person name="Crous P."/>
            <person name="Grigoriev I."/>
        </authorList>
    </citation>
    <scope>NUCLEOTIDE SEQUENCE</scope>
    <source>
        <strain evidence="3">CBS 473.64</strain>
    </source>
</reference>
<feature type="compositionally biased region" description="Low complexity" evidence="1">
    <location>
        <begin position="86"/>
        <end position="110"/>
    </location>
</feature>
<proteinExistence type="predicted"/>
<feature type="compositionally biased region" description="Polar residues" evidence="1">
    <location>
        <begin position="621"/>
        <end position="647"/>
    </location>
</feature>
<keyword evidence="4" id="KW-1185">Reference proteome</keyword>
<dbReference type="PANTHER" id="PTHR22834:SF20">
    <property type="entry name" value="SH3 DOMAIN-CONTAINING PROTEIN"/>
    <property type="match status" value="1"/>
</dbReference>
<feature type="region of interest" description="Disordered" evidence="1">
    <location>
        <begin position="1395"/>
        <end position="1442"/>
    </location>
</feature>
<feature type="region of interest" description="Disordered" evidence="1">
    <location>
        <begin position="503"/>
        <end position="524"/>
    </location>
</feature>
<dbReference type="SMART" id="SM00325">
    <property type="entry name" value="RhoGEF"/>
    <property type="match status" value="1"/>
</dbReference>
<feature type="compositionally biased region" description="Polar residues" evidence="1">
    <location>
        <begin position="66"/>
        <end position="76"/>
    </location>
</feature>
<feature type="compositionally biased region" description="Polar residues" evidence="1">
    <location>
        <begin position="163"/>
        <end position="185"/>
    </location>
</feature>
<dbReference type="InterPro" id="IPR051492">
    <property type="entry name" value="Dynamin-Rho_GEF"/>
</dbReference>